<evidence type="ECO:0000256" key="3">
    <source>
        <dbReference type="ARBA" id="ARBA00022475"/>
    </source>
</evidence>
<keyword evidence="7" id="KW-0653">Protein transport</keyword>
<dbReference type="OrthoDB" id="5456447at2"/>
<keyword evidence="3" id="KW-1003">Cell membrane</keyword>
<dbReference type="InterPro" id="IPR003400">
    <property type="entry name" value="ExbD"/>
</dbReference>
<protein>
    <submittedName>
        <fullName evidence="9">Biopolymer transport protein ExbD</fullName>
    </submittedName>
</protein>
<keyword evidence="10" id="KW-1185">Reference proteome</keyword>
<evidence type="ECO:0000256" key="5">
    <source>
        <dbReference type="ARBA" id="ARBA00022989"/>
    </source>
</evidence>
<reference evidence="10" key="1">
    <citation type="submission" date="2016-10" db="EMBL/GenBank/DDBJ databases">
        <authorList>
            <person name="Varghese N."/>
            <person name="Submissions S."/>
        </authorList>
    </citation>
    <scope>NUCLEOTIDE SEQUENCE [LARGE SCALE GENOMIC DNA]</scope>
    <source>
        <strain evidence="10">930I</strain>
    </source>
</reference>
<evidence type="ECO:0000256" key="4">
    <source>
        <dbReference type="ARBA" id="ARBA00022692"/>
    </source>
</evidence>
<dbReference type="GO" id="GO:0005886">
    <property type="term" value="C:plasma membrane"/>
    <property type="evidence" value="ECO:0007669"/>
    <property type="project" value="UniProtKB-SubCell"/>
</dbReference>
<keyword evidence="5 8" id="KW-1133">Transmembrane helix</keyword>
<proteinExistence type="inferred from homology"/>
<dbReference type="Pfam" id="PF02472">
    <property type="entry name" value="ExbD"/>
    <property type="match status" value="1"/>
</dbReference>
<keyword evidence="7" id="KW-0813">Transport</keyword>
<gene>
    <name evidence="9" type="ORF">SAMN05421742_10545</name>
</gene>
<dbReference type="AlphaFoldDB" id="A0A1G8AN44"/>
<evidence type="ECO:0000256" key="6">
    <source>
        <dbReference type="ARBA" id="ARBA00023136"/>
    </source>
</evidence>
<evidence type="ECO:0000256" key="2">
    <source>
        <dbReference type="ARBA" id="ARBA00005811"/>
    </source>
</evidence>
<dbReference type="RefSeq" id="WP_092618497.1">
    <property type="nucleotide sequence ID" value="NZ_FNCV01000005.1"/>
</dbReference>
<name>A0A1G8AN44_9PROT</name>
<dbReference type="Proteomes" id="UP000217076">
    <property type="component" value="Unassembled WGS sequence"/>
</dbReference>
<evidence type="ECO:0000313" key="10">
    <source>
        <dbReference type="Proteomes" id="UP000217076"/>
    </source>
</evidence>
<dbReference type="GO" id="GO:0015031">
    <property type="term" value="P:protein transport"/>
    <property type="evidence" value="ECO:0007669"/>
    <property type="project" value="UniProtKB-KW"/>
</dbReference>
<comment type="subcellular location">
    <subcellularLocation>
        <location evidence="1">Cell membrane</location>
        <topology evidence="1">Single-pass membrane protein</topology>
    </subcellularLocation>
    <subcellularLocation>
        <location evidence="7">Cell membrane</location>
        <topology evidence="7">Single-pass type II membrane protein</topology>
    </subcellularLocation>
</comment>
<accession>A0A1G8AN44</accession>
<sequence>MPWAAEGTPSIAARGGPRRRGVGLTPLIDVVFILLVFFMLASSFETWRALPLATTGGAGSAAAAQGLLVEVGRDQVRCAGQPVDLDGLGDCLRRHRAARPGAEDGAVVVRPGSGVDLTRLVAVLDRLAAAGAARVSLAGSP</sequence>
<evidence type="ECO:0000313" key="9">
    <source>
        <dbReference type="EMBL" id="SDH22166.1"/>
    </source>
</evidence>
<feature type="transmembrane region" description="Helical" evidence="8">
    <location>
        <begin position="21"/>
        <end position="41"/>
    </location>
</feature>
<organism evidence="9 10">
    <name type="scientific">Roseospirillum parvum</name>
    <dbReference type="NCBI Taxonomy" id="83401"/>
    <lineage>
        <taxon>Bacteria</taxon>
        <taxon>Pseudomonadati</taxon>
        <taxon>Pseudomonadota</taxon>
        <taxon>Alphaproteobacteria</taxon>
        <taxon>Rhodospirillales</taxon>
        <taxon>Rhodospirillaceae</taxon>
        <taxon>Roseospirillum</taxon>
    </lineage>
</organism>
<dbReference type="STRING" id="83401.SAMN05421742_10545"/>
<dbReference type="EMBL" id="FNCV01000005">
    <property type="protein sequence ID" value="SDH22166.1"/>
    <property type="molecule type" value="Genomic_DNA"/>
</dbReference>
<dbReference type="PANTHER" id="PTHR30558">
    <property type="entry name" value="EXBD MEMBRANE COMPONENT OF PMF-DRIVEN MACROMOLECULE IMPORT SYSTEM"/>
    <property type="match status" value="1"/>
</dbReference>
<keyword evidence="6 8" id="KW-0472">Membrane</keyword>
<evidence type="ECO:0000256" key="8">
    <source>
        <dbReference type="SAM" id="Phobius"/>
    </source>
</evidence>
<evidence type="ECO:0000256" key="7">
    <source>
        <dbReference type="RuleBase" id="RU003879"/>
    </source>
</evidence>
<evidence type="ECO:0000256" key="1">
    <source>
        <dbReference type="ARBA" id="ARBA00004162"/>
    </source>
</evidence>
<dbReference type="PANTHER" id="PTHR30558:SF3">
    <property type="entry name" value="BIOPOLYMER TRANSPORT PROTEIN EXBD-RELATED"/>
    <property type="match status" value="1"/>
</dbReference>
<keyword evidence="4 7" id="KW-0812">Transmembrane</keyword>
<comment type="similarity">
    <text evidence="2 7">Belongs to the ExbD/TolR family.</text>
</comment>
<dbReference type="GO" id="GO:0022857">
    <property type="term" value="F:transmembrane transporter activity"/>
    <property type="evidence" value="ECO:0007669"/>
    <property type="project" value="InterPro"/>
</dbReference>